<name>A0A814HP72_9BILA</name>
<proteinExistence type="predicted"/>
<protein>
    <recommendedName>
        <fullName evidence="3">MULE transposase domain-containing protein</fullName>
    </recommendedName>
</protein>
<comment type="caution">
    <text evidence="1">The sequence shown here is derived from an EMBL/GenBank/DDBJ whole genome shotgun (WGS) entry which is preliminary data.</text>
</comment>
<evidence type="ECO:0000313" key="1">
    <source>
        <dbReference type="EMBL" id="CAF1012757.1"/>
    </source>
</evidence>
<sequence length="154" mass="18151">MKKNVHTNRSKTLRECYNEAQRNFVTLSIPERVIAAYFPTFNKISGTLNKIRSSNKPSIPEDFTHFEKSGDYTRTKNHQEFLCYEKKSKERRIIIFVQNAALQMLSESTNWFMDGTFKCSPKQFVQMYTIHAESDKTTFPCVYIFAQKKRENIP</sequence>
<dbReference type="OrthoDB" id="93990at2759"/>
<reference evidence="1" key="1">
    <citation type="submission" date="2021-02" db="EMBL/GenBank/DDBJ databases">
        <authorList>
            <person name="Nowell W R."/>
        </authorList>
    </citation>
    <scope>NUCLEOTIDE SEQUENCE</scope>
    <source>
        <strain evidence="1">Ploen Becks lab</strain>
    </source>
</reference>
<evidence type="ECO:0008006" key="3">
    <source>
        <dbReference type="Google" id="ProtNLM"/>
    </source>
</evidence>
<dbReference type="AlphaFoldDB" id="A0A814HP72"/>
<gene>
    <name evidence="1" type="ORF">OXX778_LOCUS16976</name>
</gene>
<accession>A0A814HP72</accession>
<evidence type="ECO:0000313" key="2">
    <source>
        <dbReference type="Proteomes" id="UP000663879"/>
    </source>
</evidence>
<dbReference type="EMBL" id="CAJNOC010004191">
    <property type="protein sequence ID" value="CAF1012757.1"/>
    <property type="molecule type" value="Genomic_DNA"/>
</dbReference>
<organism evidence="1 2">
    <name type="scientific">Brachionus calyciflorus</name>
    <dbReference type="NCBI Taxonomy" id="104777"/>
    <lineage>
        <taxon>Eukaryota</taxon>
        <taxon>Metazoa</taxon>
        <taxon>Spiralia</taxon>
        <taxon>Gnathifera</taxon>
        <taxon>Rotifera</taxon>
        <taxon>Eurotatoria</taxon>
        <taxon>Monogononta</taxon>
        <taxon>Pseudotrocha</taxon>
        <taxon>Ploima</taxon>
        <taxon>Brachionidae</taxon>
        <taxon>Brachionus</taxon>
    </lineage>
</organism>
<keyword evidence="2" id="KW-1185">Reference proteome</keyword>
<dbReference type="Proteomes" id="UP000663879">
    <property type="component" value="Unassembled WGS sequence"/>
</dbReference>